<organism evidence="5 6">
    <name type="scientific">Gardnerella vaginalis</name>
    <dbReference type="NCBI Taxonomy" id="2702"/>
    <lineage>
        <taxon>Bacteria</taxon>
        <taxon>Bacillati</taxon>
        <taxon>Actinomycetota</taxon>
        <taxon>Actinomycetes</taxon>
        <taxon>Bifidobacteriales</taxon>
        <taxon>Bifidobacteriaceae</taxon>
        <taxon>Gardnerella</taxon>
    </lineage>
</organism>
<keyword evidence="1" id="KW-0813">Transport</keyword>
<evidence type="ECO:0000259" key="4">
    <source>
        <dbReference type="PROSITE" id="PS50893"/>
    </source>
</evidence>
<feature type="domain" description="ABC transporter" evidence="4">
    <location>
        <begin position="28"/>
        <end position="262"/>
    </location>
</feature>
<dbReference type="GO" id="GO:0016887">
    <property type="term" value="F:ATP hydrolysis activity"/>
    <property type="evidence" value="ECO:0007669"/>
    <property type="project" value="InterPro"/>
</dbReference>
<reference evidence="5" key="1">
    <citation type="submission" date="2023-05" db="EMBL/GenBank/DDBJ databases">
        <title>Cataloging the Phylogenetic Diversity of Human Bladder Bacteria.</title>
        <authorList>
            <person name="Du J."/>
        </authorList>
    </citation>
    <scope>NUCLEOTIDE SEQUENCE</scope>
    <source>
        <strain evidence="5">UMB6789</strain>
    </source>
</reference>
<dbReference type="SMART" id="SM00382">
    <property type="entry name" value="AAA"/>
    <property type="match status" value="1"/>
</dbReference>
<dbReference type="GO" id="GO:0140359">
    <property type="term" value="F:ABC-type transporter activity"/>
    <property type="evidence" value="ECO:0007669"/>
    <property type="project" value="UniProtKB-ARBA"/>
</dbReference>
<dbReference type="EMBL" id="JASOME010000002">
    <property type="protein sequence ID" value="MDK7063331.1"/>
    <property type="molecule type" value="Genomic_DNA"/>
</dbReference>
<dbReference type="SUPFAM" id="SSF52540">
    <property type="entry name" value="P-loop containing nucleoside triphosphate hydrolases"/>
    <property type="match status" value="1"/>
</dbReference>
<dbReference type="Gene3D" id="3.40.50.300">
    <property type="entry name" value="P-loop containing nucleotide triphosphate hydrolases"/>
    <property type="match status" value="1"/>
</dbReference>
<dbReference type="FunFam" id="3.40.50.300:FF:000042">
    <property type="entry name" value="Maltose/maltodextrin ABC transporter, ATP-binding protein"/>
    <property type="match status" value="1"/>
</dbReference>
<protein>
    <submittedName>
        <fullName evidence="5">ABC transporter ATP-binding protein</fullName>
    </submittedName>
</protein>
<evidence type="ECO:0000256" key="2">
    <source>
        <dbReference type="ARBA" id="ARBA00022741"/>
    </source>
</evidence>
<dbReference type="InterPro" id="IPR003439">
    <property type="entry name" value="ABC_transporter-like_ATP-bd"/>
</dbReference>
<dbReference type="Pfam" id="PF00005">
    <property type="entry name" value="ABC_tran"/>
    <property type="match status" value="1"/>
</dbReference>
<name>A0AAW6Y0N8_GARVA</name>
<proteinExistence type="predicted"/>
<dbReference type="InterPro" id="IPR027417">
    <property type="entry name" value="P-loop_NTPase"/>
</dbReference>
<evidence type="ECO:0000313" key="5">
    <source>
        <dbReference type="EMBL" id="MDK7063331.1"/>
    </source>
</evidence>
<dbReference type="InterPro" id="IPR050093">
    <property type="entry name" value="ABC_SmlMolc_Importer"/>
</dbReference>
<evidence type="ECO:0000256" key="1">
    <source>
        <dbReference type="ARBA" id="ARBA00022448"/>
    </source>
</evidence>
<dbReference type="PANTHER" id="PTHR42781">
    <property type="entry name" value="SPERMIDINE/PUTRESCINE IMPORT ATP-BINDING PROTEIN POTA"/>
    <property type="match status" value="1"/>
</dbReference>
<dbReference type="Proteomes" id="UP001237784">
    <property type="component" value="Unassembled WGS sequence"/>
</dbReference>
<dbReference type="InterPro" id="IPR017871">
    <property type="entry name" value="ABC_transporter-like_CS"/>
</dbReference>
<evidence type="ECO:0000256" key="3">
    <source>
        <dbReference type="ARBA" id="ARBA00022840"/>
    </source>
</evidence>
<keyword evidence="2" id="KW-0547">Nucleotide-binding</keyword>
<dbReference type="Gene3D" id="2.40.50.100">
    <property type="match status" value="1"/>
</dbReference>
<dbReference type="PROSITE" id="PS00211">
    <property type="entry name" value="ABC_TRANSPORTER_1"/>
    <property type="match status" value="1"/>
</dbReference>
<dbReference type="GO" id="GO:0005524">
    <property type="term" value="F:ATP binding"/>
    <property type="evidence" value="ECO:0007669"/>
    <property type="project" value="UniProtKB-KW"/>
</dbReference>
<comment type="caution">
    <text evidence="5">The sequence shown here is derived from an EMBL/GenBank/DDBJ whole genome shotgun (WGS) entry which is preliminary data.</text>
</comment>
<keyword evidence="3 5" id="KW-0067">ATP-binding</keyword>
<dbReference type="PANTHER" id="PTHR42781:SF4">
    <property type="entry name" value="SPERMIDINE_PUTRESCINE IMPORT ATP-BINDING PROTEIN POTA"/>
    <property type="match status" value="1"/>
</dbReference>
<accession>A0AAW6Y0N8</accession>
<evidence type="ECO:0000313" key="6">
    <source>
        <dbReference type="Proteomes" id="UP001237784"/>
    </source>
</evidence>
<dbReference type="RefSeq" id="WP_116437995.1">
    <property type="nucleotide sequence ID" value="NZ_CP083177.1"/>
</dbReference>
<dbReference type="GO" id="GO:0043190">
    <property type="term" value="C:ATP-binding cassette (ABC) transporter complex"/>
    <property type="evidence" value="ECO:0007669"/>
    <property type="project" value="UniProtKB-ARBA"/>
</dbReference>
<dbReference type="SUPFAM" id="SSF50331">
    <property type="entry name" value="MOP-like"/>
    <property type="match status" value="1"/>
</dbReference>
<dbReference type="InterPro" id="IPR008995">
    <property type="entry name" value="Mo/tungstate-bd_C_term_dom"/>
</dbReference>
<dbReference type="AlphaFoldDB" id="A0AAW6Y0N8"/>
<sequence length="386" mass="42835">MIDEELIKKSLRAETESIARNISNQVLLELVNVSKTYPTKKGSFQAVKNINLQICPGEFVVFLGPSGCGKTTTLRMIAGFEHPTEGDISIDGKSLLSITADKRPMSMVFQSYALFPHLTVRGNVEFGLKLKKLSKDNRIEKVDSVLSMMGIAQYADRYPHQLSGGQQQRVALARALVMEPKVILFDEPLSNLDAKLRIKMRSEIRSLQKKLNITSIFVTHDQAEALTMADKIVVMSEGKIEQVGSPWDIYHHPINRFVASFLGTANFINAKVLDVVHDNSSTHYRVDTVFGELVIPGVEAEKNDVDNINIVVREENLRIGKNLNLNNSIIKGVIESATFDGEIVRYTVKTKIGTLVGSASGTVEPYPIGDEAEIYLDSNALWCINN</sequence>
<dbReference type="PROSITE" id="PS50893">
    <property type="entry name" value="ABC_TRANSPORTER_2"/>
    <property type="match status" value="1"/>
</dbReference>
<dbReference type="InterPro" id="IPR003593">
    <property type="entry name" value="AAA+_ATPase"/>
</dbReference>
<gene>
    <name evidence="5" type="ORF">QP372_02190</name>
</gene>